<dbReference type="EMBL" id="OE180717">
    <property type="protein sequence ID" value="CAD7571826.1"/>
    <property type="molecule type" value="Genomic_DNA"/>
</dbReference>
<gene>
    <name evidence="2" type="ORF">TCMB3V08_LOCUS4490</name>
</gene>
<feature type="region of interest" description="Disordered" evidence="1">
    <location>
        <begin position="182"/>
        <end position="201"/>
    </location>
</feature>
<name>A0A7R9J4G1_TIMCA</name>
<accession>A0A7R9J4G1</accession>
<dbReference type="InterPro" id="IPR029160">
    <property type="entry name" value="UQCC4"/>
</dbReference>
<organism evidence="2">
    <name type="scientific">Timema californicum</name>
    <name type="common">California timema</name>
    <name type="synonym">Walking stick</name>
    <dbReference type="NCBI Taxonomy" id="61474"/>
    <lineage>
        <taxon>Eukaryota</taxon>
        <taxon>Metazoa</taxon>
        <taxon>Ecdysozoa</taxon>
        <taxon>Arthropoda</taxon>
        <taxon>Hexapoda</taxon>
        <taxon>Insecta</taxon>
        <taxon>Pterygota</taxon>
        <taxon>Neoptera</taxon>
        <taxon>Polyneoptera</taxon>
        <taxon>Phasmatodea</taxon>
        <taxon>Timematodea</taxon>
        <taxon>Timematoidea</taxon>
        <taxon>Timematidae</taxon>
        <taxon>Timema</taxon>
    </lineage>
</organism>
<dbReference type="Pfam" id="PF15013">
    <property type="entry name" value="CCSMST1"/>
    <property type="match status" value="1"/>
</dbReference>
<protein>
    <submittedName>
        <fullName evidence="2">(California timema) hypothetical protein</fullName>
    </submittedName>
</protein>
<sequence length="241" mass="27204">MTCVLPPKNHTAKCMSTNKSDPEPDMEPVKFTTSKAATWKAVETRGGGEDDWPWFQSYERGKPYHVGTESCASNKVKLSREERDTTSFQMEKSPPIRYTAIAQLRAATTISEVIPIVNGIKLDMESNQDKSLDPIVKDVLHNLKTYYVNIEGNNLFSFATILDLRFKVDVFSYPQSSKEAKSQLEANLSEEKEEEGPPAKLKCEKQNIDLTSLERFVPKDDKFVSIEGLIEKLLTNEDDAC</sequence>
<evidence type="ECO:0000256" key="1">
    <source>
        <dbReference type="SAM" id="MobiDB-lite"/>
    </source>
</evidence>
<evidence type="ECO:0000313" key="2">
    <source>
        <dbReference type="EMBL" id="CAD7571826.1"/>
    </source>
</evidence>
<reference evidence="2" key="1">
    <citation type="submission" date="2020-11" db="EMBL/GenBank/DDBJ databases">
        <authorList>
            <person name="Tran Van P."/>
        </authorList>
    </citation>
    <scope>NUCLEOTIDE SEQUENCE</scope>
</reference>
<proteinExistence type="predicted"/>
<dbReference type="AlphaFoldDB" id="A0A7R9J4G1"/>